<dbReference type="GO" id="GO:0016887">
    <property type="term" value="F:ATP hydrolysis activity"/>
    <property type="evidence" value="ECO:0007669"/>
    <property type="project" value="InterPro"/>
</dbReference>
<dbReference type="OrthoDB" id="4865934at2759"/>
<keyword evidence="4" id="KW-0547">Nucleotide-binding</keyword>
<feature type="transmembrane region" description="Helical" evidence="8">
    <location>
        <begin position="1004"/>
        <end position="1022"/>
    </location>
</feature>
<comment type="subcellular location">
    <subcellularLocation>
        <location evidence="1">Membrane</location>
    </subcellularLocation>
</comment>
<feature type="transmembrane region" description="Helical" evidence="8">
    <location>
        <begin position="1090"/>
        <end position="1110"/>
    </location>
</feature>
<feature type="transmembrane region" description="Helical" evidence="8">
    <location>
        <begin position="94"/>
        <end position="113"/>
    </location>
</feature>
<dbReference type="Pfam" id="PF00005">
    <property type="entry name" value="ABC_tran"/>
    <property type="match status" value="1"/>
</dbReference>
<evidence type="ECO:0000256" key="2">
    <source>
        <dbReference type="ARBA" id="ARBA00022448"/>
    </source>
</evidence>
<evidence type="ECO:0000256" key="8">
    <source>
        <dbReference type="SAM" id="Phobius"/>
    </source>
</evidence>
<dbReference type="Gene3D" id="3.40.50.300">
    <property type="entry name" value="P-loop containing nucleotide triphosphate hydrolases"/>
    <property type="match status" value="2"/>
</dbReference>
<dbReference type="PROSITE" id="PS50929">
    <property type="entry name" value="ABC_TM1F"/>
    <property type="match status" value="1"/>
</dbReference>
<dbReference type="InterPro" id="IPR003439">
    <property type="entry name" value="ABC_transporter-like_ATP-bd"/>
</dbReference>
<protein>
    <recommendedName>
        <fullName evidence="13">ABC transporter domain-containing protein</fullName>
    </recommendedName>
</protein>
<accession>A0A0A1T5P5</accession>
<evidence type="ECO:0000259" key="9">
    <source>
        <dbReference type="PROSITE" id="PS50893"/>
    </source>
</evidence>
<feature type="domain" description="ABC transporter" evidence="9">
    <location>
        <begin position="588"/>
        <end position="814"/>
    </location>
</feature>
<keyword evidence="5" id="KW-0067">ATP-binding</keyword>
<feature type="transmembrane region" description="Helical" evidence="8">
    <location>
        <begin position="902"/>
        <end position="925"/>
    </location>
</feature>
<name>A0A0A1T5P5_9HYPO</name>
<dbReference type="SUPFAM" id="SSF90123">
    <property type="entry name" value="ABC transporter transmembrane region"/>
    <property type="match status" value="2"/>
</dbReference>
<dbReference type="GO" id="GO:0016020">
    <property type="term" value="C:membrane"/>
    <property type="evidence" value="ECO:0007669"/>
    <property type="project" value="UniProtKB-SubCell"/>
</dbReference>
<evidence type="ECO:0000313" key="12">
    <source>
        <dbReference type="Proteomes" id="UP000039046"/>
    </source>
</evidence>
<feature type="transmembrane region" description="Helical" evidence="8">
    <location>
        <begin position="261"/>
        <end position="282"/>
    </location>
</feature>
<keyword evidence="3 8" id="KW-0812">Transmembrane</keyword>
<dbReference type="Pfam" id="PF00664">
    <property type="entry name" value="ABC_membrane"/>
    <property type="match status" value="1"/>
</dbReference>
<feature type="transmembrane region" description="Helical" evidence="8">
    <location>
        <begin position="979"/>
        <end position="998"/>
    </location>
</feature>
<dbReference type="PANTHER" id="PTHR24223">
    <property type="entry name" value="ATP-BINDING CASSETTE SUB-FAMILY C"/>
    <property type="match status" value="1"/>
</dbReference>
<evidence type="ECO:0000313" key="11">
    <source>
        <dbReference type="EMBL" id="CEJ81430.1"/>
    </source>
</evidence>
<dbReference type="STRING" id="1531966.A0A0A1T5P5"/>
<proteinExistence type="predicted"/>
<dbReference type="InterPro" id="IPR036640">
    <property type="entry name" value="ABC1_TM_sf"/>
</dbReference>
<feature type="transmembrane region" description="Helical" evidence="8">
    <location>
        <begin position="56"/>
        <end position="74"/>
    </location>
</feature>
<keyword evidence="2" id="KW-0813">Transport</keyword>
<feature type="transmembrane region" description="Helical" evidence="8">
    <location>
        <begin position="304"/>
        <end position="322"/>
    </location>
</feature>
<dbReference type="GO" id="GO:0005524">
    <property type="term" value="F:ATP binding"/>
    <property type="evidence" value="ECO:0007669"/>
    <property type="project" value="UniProtKB-KW"/>
</dbReference>
<dbReference type="EMBL" id="CDHN01000001">
    <property type="protein sequence ID" value="CEJ81430.1"/>
    <property type="molecule type" value="Genomic_DNA"/>
</dbReference>
<dbReference type="InterPro" id="IPR003593">
    <property type="entry name" value="AAA+_ATPase"/>
</dbReference>
<dbReference type="SMART" id="SM00382">
    <property type="entry name" value="AAA"/>
    <property type="match status" value="1"/>
</dbReference>
<evidence type="ECO:0000256" key="1">
    <source>
        <dbReference type="ARBA" id="ARBA00004370"/>
    </source>
</evidence>
<evidence type="ECO:0000256" key="7">
    <source>
        <dbReference type="ARBA" id="ARBA00023136"/>
    </source>
</evidence>
<evidence type="ECO:0000256" key="3">
    <source>
        <dbReference type="ARBA" id="ARBA00022692"/>
    </source>
</evidence>
<dbReference type="InterPro" id="IPR050173">
    <property type="entry name" value="ABC_transporter_C-like"/>
</dbReference>
<dbReference type="InterPro" id="IPR027417">
    <property type="entry name" value="P-loop_NTPase"/>
</dbReference>
<dbReference type="GO" id="GO:0140359">
    <property type="term" value="F:ABC-type transporter activity"/>
    <property type="evidence" value="ECO:0007669"/>
    <property type="project" value="InterPro"/>
</dbReference>
<dbReference type="Gene3D" id="1.20.1560.10">
    <property type="entry name" value="ABC transporter type 1, transmembrane domain"/>
    <property type="match status" value="2"/>
</dbReference>
<gene>
    <name evidence="11" type="ORF">VHEMI01553</name>
</gene>
<dbReference type="PANTHER" id="PTHR24223:SF399">
    <property type="entry name" value="ABC TRANSPORTER ATNG"/>
    <property type="match status" value="1"/>
</dbReference>
<dbReference type="PROSITE" id="PS50893">
    <property type="entry name" value="ABC_TRANSPORTER_2"/>
    <property type="match status" value="1"/>
</dbReference>
<evidence type="ECO:0000256" key="6">
    <source>
        <dbReference type="ARBA" id="ARBA00022989"/>
    </source>
</evidence>
<sequence length="1410" mass="154924">MSEPLVAKISELVSALRDIAPVLPEVLARLPVCLVVALTPWLVARDIQQPICVRRWIDSLLVIKMLICSGLIALQTPALWFAPSTAPLCDWLTSSLDTFAISEAFSLLVMVYFQHMRSPKPSVLLSFMLPASAGADFATATIFQAAPFASKHETYYLSAMLKIALLVFHEVSKNSYFNANYSTVVSSNDAGGFWSQTLGLSQTPVIKYGRTHELSINDISDIPTALLSANMYAKFQSAWQKRRPRNNALLKTCMAISRRQVIEAIVAGLFASLLHATTPLFIEDIVSLSQSSEIGSAMAEQKQILMWITFSVFLGQAVLRGYSKRRCLSVQTATQGALAAAVFRKLSSISDKNLVQAAKVTLVTTHLPTAVEGIDNFFSLATYLIEASVHIVMLWAALGPTALTIAVLVIGCLSIGIRLGSSLAESSRQLTAATSARSQTSSDLLANLENTKLLGLEAQFQLSLMTLQKTELIKSCEMAKSSSKQNIIVISYTAVACLFSCSSHLTPQQPGSYFKNLPLFFRSFVIINELCFVMAKITHYWWKIPTSTESYTKIEKFLKLPAKKVTEQAQQSETQQQPQLQLGETQGVQMQDVSIAPGPGGRPLLSNVNISVPTGATAIITGSPGTGKSVLLNAIAGRMSITHGRISVSGRHLGYCGQNNWLQSRSVKENIIGPTPFNERRYSLAKSVCLLTEEISLLSGADDCIIGPHGTVLNHALQQRIALARAVYSEAPVLVLDDPLSAQSKDVGDRLISGLFGPQGVLQASTAIIATSKPFRFSLVATTAYCIETPGSIRHMDQNQLLGFGVKASKPITSDMDNIPQEKAPSKLPSLATVARQMSQNIRVEKPISLNNSKAPLSLYLSNVDRGLIICCIGMCILGSVLESSPQIMLRIWFGSTTTRQFSVVGSAVIGLLTGGVFVSYISLFRQVVKPRCSKAIFINLVNSTLRTPITSLSPARLETLQSLFTEGMRVVTFNLPDATYYVLAFLSAALVAWVTAISCIPQLIYVLPIFLACVVASKSFFHHSYRQAQRLHTAYKDKLQVHFVETIAGAAHIDCLNWHVGYSTWSGEYVDASQSTFYFKEDLIRWHQGIWHIIIAVLAFIFAAASIYATSSPYQAGITMAVFLDLCKMIKVYLPSCVDLDIGLSVLDQIREFIATSPQEAKQADCELPVDWPAEGVIEFNDASITHGPEEAQPTVQGFTLTAPPTTKMVIQEAPSRTKSPFILSMLNRAQYRGSIKLDGVEIREVSPRTILSRVNIIVDRPIIFPGTVRQNLLPQELLHAGDMRLYTRTMKCVLEKLSIWDVIDSQGGLLRRLEQIQMSPEQMQRFAFAQGVMRYLLNRTSFVLIDGITNYVDNDSNLLMSRIISQIFQRRSVMMAAHSAATLQRPYLNVEVTDGEAVVRVRPTLQRH</sequence>
<keyword evidence="6 8" id="KW-1133">Transmembrane helix</keyword>
<feature type="transmembrane region" description="Helical" evidence="8">
    <location>
        <begin position="402"/>
        <end position="420"/>
    </location>
</feature>
<dbReference type="HOGENOM" id="CLU_000604_27_5_1"/>
<evidence type="ECO:0008006" key="13">
    <source>
        <dbReference type="Google" id="ProtNLM"/>
    </source>
</evidence>
<dbReference type="SUPFAM" id="SSF52540">
    <property type="entry name" value="P-loop containing nucleoside triphosphate hydrolases"/>
    <property type="match status" value="2"/>
</dbReference>
<dbReference type="Proteomes" id="UP000039046">
    <property type="component" value="Unassembled WGS sequence"/>
</dbReference>
<keyword evidence="7 8" id="KW-0472">Membrane</keyword>
<keyword evidence="12" id="KW-1185">Reference proteome</keyword>
<feature type="domain" description="ABC transmembrane type-1" evidence="10">
    <location>
        <begin position="264"/>
        <end position="461"/>
    </location>
</feature>
<evidence type="ECO:0000256" key="4">
    <source>
        <dbReference type="ARBA" id="ARBA00022741"/>
    </source>
</evidence>
<organism evidence="11 12">
    <name type="scientific">[Torrubiella] hemipterigena</name>
    <dbReference type="NCBI Taxonomy" id="1531966"/>
    <lineage>
        <taxon>Eukaryota</taxon>
        <taxon>Fungi</taxon>
        <taxon>Dikarya</taxon>
        <taxon>Ascomycota</taxon>
        <taxon>Pezizomycotina</taxon>
        <taxon>Sordariomycetes</taxon>
        <taxon>Hypocreomycetidae</taxon>
        <taxon>Hypocreales</taxon>
        <taxon>Clavicipitaceae</taxon>
        <taxon>Clavicipitaceae incertae sedis</taxon>
        <taxon>'Torrubiella' clade</taxon>
    </lineage>
</organism>
<evidence type="ECO:0000259" key="10">
    <source>
        <dbReference type="PROSITE" id="PS50929"/>
    </source>
</evidence>
<evidence type="ECO:0000256" key="5">
    <source>
        <dbReference type="ARBA" id="ARBA00022840"/>
    </source>
</evidence>
<reference evidence="11 12" key="1">
    <citation type="journal article" date="2015" name="Genome Announc.">
        <title>Draft Genome Sequence and Gene Annotation of the Entomopathogenic Fungus Verticillium hemipterigenum.</title>
        <authorList>
            <person name="Horn F."/>
            <person name="Habel A."/>
            <person name="Scharf D.H."/>
            <person name="Dworschak J."/>
            <person name="Brakhage A.A."/>
            <person name="Guthke R."/>
            <person name="Hertweck C."/>
            <person name="Linde J."/>
        </authorList>
    </citation>
    <scope>NUCLEOTIDE SEQUENCE [LARGE SCALE GENOMIC DNA]</scope>
</reference>
<dbReference type="InterPro" id="IPR011527">
    <property type="entry name" value="ABC1_TM_dom"/>
</dbReference>